<reference evidence="3" key="1">
    <citation type="submission" date="2019-01" db="EMBL/GenBank/DDBJ databases">
        <title>Oenococcus sicerae UCMA17102.</title>
        <authorList>
            <person name="Cousin F.J."/>
            <person name="Le Guellec R."/>
            <person name="Cretenet M."/>
        </authorList>
    </citation>
    <scope>NUCLEOTIDE SEQUENCE</scope>
    <source>
        <strain evidence="3">UCMA17102</strain>
    </source>
</reference>
<dbReference type="SUPFAM" id="SSF52402">
    <property type="entry name" value="Adenine nucleotide alpha hydrolases-like"/>
    <property type="match status" value="1"/>
</dbReference>
<protein>
    <submittedName>
        <fullName evidence="3">Universal stress protein</fullName>
    </submittedName>
</protein>
<gene>
    <name evidence="3" type="ORF">EVC35_04420</name>
</gene>
<dbReference type="InterPro" id="IPR014729">
    <property type="entry name" value="Rossmann-like_a/b/a_fold"/>
</dbReference>
<dbReference type="CDD" id="cd23659">
    <property type="entry name" value="USP_At3g01520-like"/>
    <property type="match status" value="1"/>
</dbReference>
<comment type="similarity">
    <text evidence="1">Belongs to the universal stress protein A family.</text>
</comment>
<name>A0AAJ1RE52_9LACO</name>
<dbReference type="InterPro" id="IPR006016">
    <property type="entry name" value="UspA"/>
</dbReference>
<feature type="domain" description="UspA" evidence="2">
    <location>
        <begin position="20"/>
        <end position="162"/>
    </location>
</feature>
<dbReference type="AlphaFoldDB" id="A0AAJ1RE52"/>
<dbReference type="PRINTS" id="PR01438">
    <property type="entry name" value="UNVRSLSTRESS"/>
</dbReference>
<evidence type="ECO:0000313" key="4">
    <source>
        <dbReference type="Proteomes" id="UP001167919"/>
    </source>
</evidence>
<accession>A0AAJ1RE52</accession>
<dbReference type="InterPro" id="IPR006015">
    <property type="entry name" value="Universal_stress_UspA"/>
</dbReference>
<evidence type="ECO:0000313" key="3">
    <source>
        <dbReference type="EMBL" id="MDN6900251.1"/>
    </source>
</evidence>
<dbReference type="EMBL" id="SDWY01000002">
    <property type="protein sequence ID" value="MDN6900251.1"/>
    <property type="molecule type" value="Genomic_DNA"/>
</dbReference>
<sequence>MRQCLNLIKQKGDRIMAKIYKNVLIAMDGSKEARDAFRKTLDFFQNFGNAKPHLIITHVLDTPHYPSVISEDAEMMNSLSMEKKESLLSLKKEAQAAGFLDTETLIRHGSPKELLTNEIPTKVAADLIVVGAIGLGKIENALLGSVTEYVVRESKIDVLVIR</sequence>
<dbReference type="PANTHER" id="PTHR46268:SF6">
    <property type="entry name" value="UNIVERSAL STRESS PROTEIN UP12"/>
    <property type="match status" value="1"/>
</dbReference>
<dbReference type="Gene3D" id="3.40.50.620">
    <property type="entry name" value="HUPs"/>
    <property type="match status" value="1"/>
</dbReference>
<dbReference type="Pfam" id="PF00582">
    <property type="entry name" value="Usp"/>
    <property type="match status" value="1"/>
</dbReference>
<organism evidence="3 4">
    <name type="scientific">Oenococcus sicerae</name>
    <dbReference type="NCBI Taxonomy" id="2203724"/>
    <lineage>
        <taxon>Bacteria</taxon>
        <taxon>Bacillati</taxon>
        <taxon>Bacillota</taxon>
        <taxon>Bacilli</taxon>
        <taxon>Lactobacillales</taxon>
        <taxon>Lactobacillaceae</taxon>
        <taxon>Oenococcus</taxon>
    </lineage>
</organism>
<proteinExistence type="inferred from homology"/>
<dbReference type="PANTHER" id="PTHR46268">
    <property type="entry name" value="STRESS RESPONSE PROTEIN NHAX"/>
    <property type="match status" value="1"/>
</dbReference>
<evidence type="ECO:0000259" key="2">
    <source>
        <dbReference type="Pfam" id="PF00582"/>
    </source>
</evidence>
<comment type="caution">
    <text evidence="3">The sequence shown here is derived from an EMBL/GenBank/DDBJ whole genome shotgun (WGS) entry which is preliminary data.</text>
</comment>
<evidence type="ECO:0000256" key="1">
    <source>
        <dbReference type="ARBA" id="ARBA00008791"/>
    </source>
</evidence>
<dbReference type="Proteomes" id="UP001167919">
    <property type="component" value="Unassembled WGS sequence"/>
</dbReference>